<feature type="region of interest" description="Disordered" evidence="1">
    <location>
        <begin position="373"/>
        <end position="392"/>
    </location>
</feature>
<feature type="region of interest" description="Disordered" evidence="1">
    <location>
        <begin position="259"/>
        <end position="295"/>
    </location>
</feature>
<reference evidence="2 3" key="1">
    <citation type="journal article" date="2019" name="Plant Biotechnol. J.">
        <title>The red bayberry genome and genetic basis of sex determination.</title>
        <authorList>
            <person name="Jia H.M."/>
            <person name="Jia H.J."/>
            <person name="Cai Q.L."/>
            <person name="Wang Y."/>
            <person name="Zhao H.B."/>
            <person name="Yang W.F."/>
            <person name="Wang G.Y."/>
            <person name="Li Y.H."/>
            <person name="Zhan D.L."/>
            <person name="Shen Y.T."/>
            <person name="Niu Q.F."/>
            <person name="Chang L."/>
            <person name="Qiu J."/>
            <person name="Zhao L."/>
            <person name="Xie H.B."/>
            <person name="Fu W.Y."/>
            <person name="Jin J."/>
            <person name="Li X.W."/>
            <person name="Jiao Y."/>
            <person name="Zhou C.C."/>
            <person name="Tu T."/>
            <person name="Chai C.Y."/>
            <person name="Gao J.L."/>
            <person name="Fan L.J."/>
            <person name="van de Weg E."/>
            <person name="Wang J.Y."/>
            <person name="Gao Z.S."/>
        </authorList>
    </citation>
    <scope>NUCLEOTIDE SEQUENCE [LARGE SCALE GENOMIC DNA]</scope>
    <source>
        <tissue evidence="2">Leaves</tissue>
    </source>
</reference>
<feature type="compositionally biased region" description="Polar residues" evidence="1">
    <location>
        <begin position="378"/>
        <end position="392"/>
    </location>
</feature>
<dbReference type="Proteomes" id="UP000516437">
    <property type="component" value="Chromosome 1"/>
</dbReference>
<dbReference type="PANTHER" id="PTHR33737:SF19">
    <property type="entry name" value="BNAA10G12980D PROTEIN"/>
    <property type="match status" value="1"/>
</dbReference>
<evidence type="ECO:0000313" key="2">
    <source>
        <dbReference type="EMBL" id="KAB1226112.1"/>
    </source>
</evidence>
<sequence>MESDLSLLEISGEDDSLLLQIPNDDASTINNNYFLCSPLQIGGPKLSVDSHSLGPLTDGNDKENGHANKSEVPKLSMEPQQMKRRKKGGGYNLRKSLAWDRAFFTEGSEVGGEMLSDILEEGRESLSGEFDGTHDSRDLQACKENLFKELSTSSLKEDRKSGCYLLPKHSSPARDNAAPASAPMMSIEVGLNMVDALGRRLHLHILASGKFDGFAWTRKGATLCASDSKRNQIAQQVNVQSKNGSKALDNLRSAQNIPKAGPANKILTSGTSVRQSRRNVVTSTSEKQPSTNLQHPLVSNGLKVVRDPLLPSTSQATNSHDYGGIKTEVSLFQNACYTAGNMQRAQLQTAKPSGLRMPSPSLGFFGKPNAESLRGPLQRSSKPLNPLVSNTHNLRRPSAINYTQHLRAPAYPGKMSNGIKNVKTRDNMKVSGLSLGCSVPSTVNLASHDRRIEKINSVMKMNSGQKMEVEVACEDYNRDEVMKNQQQVHSILDDGELQRFDEKFLLQGACCGQLEKSNDNKKVSDVCMSKQDLIETEVENDPSVSCLHRPIKDKGFSERNEPIDHQVVDDKPHNFETTNNGAFSGSNSGDGSCFSTPRSSKANNDRLSTVYNFKGGSGDQAEVMEPFTCRDDKTSCENQRLLASNGSFFKDREPSEDFLKFDCMEDFSSKVKNCGETELQLAKDEASLDDGMSSKSLVGNAQAQPLDGHMSVAILSCSPDDNQPSMVADEVNERFGGQLELQQNIESCTLEASGVCESKSKRLSAFCLIPPAMQDCSHEVAKSVECQQVKDVSSLLPDSKPVVVGNHNASSDSQFGHDMDLCGQVSLYKLDRMEGDHVTGNDSPKSGDFSGSELENPHLAYHLSPALQFKDGSGIGNSVLEEKNCHLMTIDTCVIPEFQPEDGIGGSHQKTIRVPTDLLSGRHNVKRKSAGEARLVLPCPCETEISLKENQSPDTYHQKTLFDKSQSFERSTKLNCRATAENSQVEGSCGSVLENPNGLSQNMDQPIKGEIVGFNDLFKELHAVQHPAGSMLVDGGNSINAGVSPANQYLIVVDRSDDQQGHPELQSSIILGEQVSEDSNHALCLHNHLLLTNTTSEELKKDNDCASVFEQYHVYESESRSSNLFSQESPLQQDGLGTDHVVESFHIEDAVLGSLQDDVLNADHKAKCLGMEDRVTGSAGIDPSVDNLECYRDTKFRPDSDLRGQAFSLEFDSSAQMRTDKFSEAVTTSNSKAVCSLTDELGLSGATDQASESQDVLESVSFQGQAETSISKTCEMQQELEQVIYSSEEKDAIQLNRIFSPHWNSGRSFNMAISNGRTKPENDKKQDAIVVKPPPHVAPFSDEWLAAFEAAGEVKRKNNQGVGPFDCTKYTNVPPSNSQ</sequence>
<feature type="region of interest" description="Disordered" evidence="1">
    <location>
        <begin position="1357"/>
        <end position="1379"/>
    </location>
</feature>
<proteinExistence type="predicted"/>
<name>A0A6A1WLH1_9ROSI</name>
<dbReference type="OrthoDB" id="1931260at2759"/>
<feature type="region of interest" description="Disordered" evidence="1">
    <location>
        <begin position="50"/>
        <end position="89"/>
    </location>
</feature>
<dbReference type="EMBL" id="RXIC02000019">
    <property type="protein sequence ID" value="KAB1226112.1"/>
    <property type="molecule type" value="Genomic_DNA"/>
</dbReference>
<keyword evidence="3" id="KW-1185">Reference proteome</keyword>
<evidence type="ECO:0000313" key="3">
    <source>
        <dbReference type="Proteomes" id="UP000516437"/>
    </source>
</evidence>
<feature type="compositionally biased region" description="Polar residues" evidence="1">
    <location>
        <begin position="1369"/>
        <end position="1379"/>
    </location>
</feature>
<feature type="region of interest" description="Disordered" evidence="1">
    <location>
        <begin position="835"/>
        <end position="854"/>
    </location>
</feature>
<dbReference type="GO" id="GO:0008017">
    <property type="term" value="F:microtubule binding"/>
    <property type="evidence" value="ECO:0007669"/>
    <property type="project" value="InterPro"/>
</dbReference>
<feature type="compositionally biased region" description="Basic and acidic residues" evidence="1">
    <location>
        <begin position="59"/>
        <end position="72"/>
    </location>
</feature>
<gene>
    <name evidence="2" type="ORF">CJ030_MR1G025577</name>
</gene>
<comment type="caution">
    <text evidence="2">The sequence shown here is derived from an EMBL/GenBank/DDBJ whole genome shotgun (WGS) entry which is preliminary data.</text>
</comment>
<evidence type="ECO:0000256" key="1">
    <source>
        <dbReference type="SAM" id="MobiDB-lite"/>
    </source>
</evidence>
<feature type="compositionally biased region" description="Polar residues" evidence="1">
    <location>
        <begin position="575"/>
        <end position="601"/>
    </location>
</feature>
<dbReference type="InterPro" id="IPR045882">
    <property type="entry name" value="GPT1/2"/>
</dbReference>
<feature type="compositionally biased region" description="Polar residues" evidence="1">
    <location>
        <begin position="266"/>
        <end position="294"/>
    </location>
</feature>
<feature type="region of interest" description="Disordered" evidence="1">
    <location>
        <begin position="568"/>
        <end position="601"/>
    </location>
</feature>
<dbReference type="PANTHER" id="PTHR33737">
    <property type="entry name" value="OS05G0121800 PROTEIN"/>
    <property type="match status" value="1"/>
</dbReference>
<protein>
    <submittedName>
        <fullName evidence="2">Uncharacterized protein</fullName>
    </submittedName>
</protein>
<organism evidence="2 3">
    <name type="scientific">Morella rubra</name>
    <name type="common">Chinese bayberry</name>
    <dbReference type="NCBI Taxonomy" id="262757"/>
    <lineage>
        <taxon>Eukaryota</taxon>
        <taxon>Viridiplantae</taxon>
        <taxon>Streptophyta</taxon>
        <taxon>Embryophyta</taxon>
        <taxon>Tracheophyta</taxon>
        <taxon>Spermatophyta</taxon>
        <taxon>Magnoliopsida</taxon>
        <taxon>eudicotyledons</taxon>
        <taxon>Gunneridae</taxon>
        <taxon>Pentapetalae</taxon>
        <taxon>rosids</taxon>
        <taxon>fabids</taxon>
        <taxon>Fagales</taxon>
        <taxon>Myricaceae</taxon>
        <taxon>Morella</taxon>
    </lineage>
</organism>
<accession>A0A6A1WLH1</accession>